<dbReference type="InterPro" id="IPR001763">
    <property type="entry name" value="Rhodanese-like_dom"/>
</dbReference>
<dbReference type="Gene3D" id="3.40.250.10">
    <property type="entry name" value="Rhodanese-like domain"/>
    <property type="match status" value="1"/>
</dbReference>
<dbReference type="GO" id="GO:0004725">
    <property type="term" value="F:protein tyrosine phosphatase activity"/>
    <property type="evidence" value="ECO:0007669"/>
    <property type="project" value="TreeGrafter"/>
</dbReference>
<protein>
    <recommendedName>
        <fullName evidence="2">Rhodanese domain-containing protein</fullName>
    </recommendedName>
</protein>
<comment type="caution">
    <text evidence="3">The sequence shown here is derived from an EMBL/GenBank/DDBJ whole genome shotgun (WGS) entry which is preliminary data.</text>
</comment>
<accession>A0A7J7IJT8</accession>
<dbReference type="PANTHER" id="PTHR10828:SF38">
    <property type="entry name" value="ARSENICAL-RESISTANCE PROTEIN 2-RELATED"/>
    <property type="match status" value="1"/>
</dbReference>
<evidence type="ECO:0000259" key="2">
    <source>
        <dbReference type="PROSITE" id="PS50206"/>
    </source>
</evidence>
<dbReference type="Proteomes" id="UP000530660">
    <property type="component" value="Unassembled WGS sequence"/>
</dbReference>
<dbReference type="InterPro" id="IPR036873">
    <property type="entry name" value="Rhodanese-like_dom_sf"/>
</dbReference>
<keyword evidence="4" id="KW-1185">Reference proteome</keyword>
<feature type="compositionally biased region" description="Basic and acidic residues" evidence="1">
    <location>
        <begin position="178"/>
        <end position="194"/>
    </location>
</feature>
<dbReference type="GO" id="GO:0005737">
    <property type="term" value="C:cytoplasm"/>
    <property type="evidence" value="ECO:0007669"/>
    <property type="project" value="TreeGrafter"/>
</dbReference>
<evidence type="ECO:0000256" key="1">
    <source>
        <dbReference type="SAM" id="MobiDB-lite"/>
    </source>
</evidence>
<name>A0A7J7IJT8_9RHOD</name>
<dbReference type="EMBL" id="VWRR01000007">
    <property type="protein sequence ID" value="KAF6003333.1"/>
    <property type="molecule type" value="Genomic_DNA"/>
</dbReference>
<dbReference type="SMART" id="SM00450">
    <property type="entry name" value="RHOD"/>
    <property type="match status" value="1"/>
</dbReference>
<dbReference type="GO" id="GO:0005634">
    <property type="term" value="C:nucleus"/>
    <property type="evidence" value="ECO:0007669"/>
    <property type="project" value="TreeGrafter"/>
</dbReference>
<organism evidence="3 4">
    <name type="scientific">Cyanidiococcus yangmingshanensis</name>
    <dbReference type="NCBI Taxonomy" id="2690220"/>
    <lineage>
        <taxon>Eukaryota</taxon>
        <taxon>Rhodophyta</taxon>
        <taxon>Bangiophyceae</taxon>
        <taxon>Cyanidiales</taxon>
        <taxon>Cyanidiaceae</taxon>
        <taxon>Cyanidiococcus</taxon>
    </lineage>
</organism>
<dbReference type="PROSITE" id="PS50206">
    <property type="entry name" value="RHODANESE_3"/>
    <property type="match status" value="1"/>
</dbReference>
<feature type="domain" description="Rhodanese" evidence="2">
    <location>
        <begin position="28"/>
        <end position="146"/>
    </location>
</feature>
<dbReference type="PANTHER" id="PTHR10828">
    <property type="entry name" value="M-PHASE INDUCER PHOSPHATASE DUAL SPECIFICITY PHOSPHATASE CDC25"/>
    <property type="match status" value="1"/>
</dbReference>
<feature type="compositionally biased region" description="Acidic residues" evidence="1">
    <location>
        <begin position="218"/>
        <end position="232"/>
    </location>
</feature>
<feature type="region of interest" description="Disordered" evidence="1">
    <location>
        <begin position="160"/>
        <end position="232"/>
    </location>
</feature>
<dbReference type="AlphaFoldDB" id="A0A7J7IJT8"/>
<dbReference type="SUPFAM" id="SSF52821">
    <property type="entry name" value="Rhodanese/Cell cycle control phosphatase"/>
    <property type="match status" value="1"/>
</dbReference>
<gene>
    <name evidence="3" type="ORF">F1559_003506</name>
</gene>
<sequence>MKASVPVESVTCEQVAAFVRNRQVPWPVTVIDVRDDDFQGDCIRNAWHAPHDEAINNLQRLATQIMLLALKHREASANAGHQVVFHCMLSQYRAPHVARELAASLPGFRVSWAETESALASLPFPKIAVMQGGYERFTQLYHGREFSLFADQPLGLQRVGRSAPDGLSDDAFSDDDDVRSSHRDEIDDNRSHEIDQDEEEEDAFSSTDGSGEHRSVSDESDDSELSQSDDEE</sequence>
<evidence type="ECO:0000313" key="4">
    <source>
        <dbReference type="Proteomes" id="UP000530660"/>
    </source>
</evidence>
<proteinExistence type="predicted"/>
<reference evidence="3 4" key="1">
    <citation type="journal article" date="2020" name="J. Phycol.">
        <title>Comparative genome analysis reveals Cyanidiococcus gen. nov., a new extremophilic red algal genus sister to Cyanidioschyzon (Cyanidioschyzonaceae, Rhodophyta).</title>
        <authorList>
            <person name="Liu S.-L."/>
            <person name="Chiang Y.-R."/>
            <person name="Yoon H.S."/>
            <person name="Fu H.-Y."/>
        </authorList>
    </citation>
    <scope>NUCLEOTIDE SEQUENCE [LARGE SCALE GENOMIC DNA]</scope>
    <source>
        <strain evidence="3 4">THAL066</strain>
    </source>
</reference>
<feature type="compositionally biased region" description="Acidic residues" evidence="1">
    <location>
        <begin position="167"/>
        <end position="177"/>
    </location>
</feature>
<evidence type="ECO:0000313" key="3">
    <source>
        <dbReference type="EMBL" id="KAF6003333.1"/>
    </source>
</evidence>
<dbReference type="OrthoDB" id="102559at2759"/>
<dbReference type="Pfam" id="PF00581">
    <property type="entry name" value="Rhodanese"/>
    <property type="match status" value="1"/>
</dbReference>